<dbReference type="RefSeq" id="WP_253804440.1">
    <property type="nucleotide sequence ID" value="NZ_BAAAUB010000050.1"/>
</dbReference>
<evidence type="ECO:0000313" key="1">
    <source>
        <dbReference type="EMBL" id="MCP2314094.1"/>
    </source>
</evidence>
<proteinExistence type="predicted"/>
<reference evidence="1 2" key="1">
    <citation type="submission" date="2022-06" db="EMBL/GenBank/DDBJ databases">
        <title>Sequencing the genomes of 1000 actinobacteria strains.</title>
        <authorList>
            <person name="Klenk H.-P."/>
        </authorList>
    </citation>
    <scope>NUCLEOTIDE SEQUENCE [LARGE SCALE GENOMIC DNA]</scope>
    <source>
        <strain evidence="1 2">DSM 41656</strain>
    </source>
</reference>
<dbReference type="EMBL" id="JAMZDX010000008">
    <property type="protein sequence ID" value="MCP2314094.1"/>
    <property type="molecule type" value="Genomic_DNA"/>
</dbReference>
<dbReference type="InterPro" id="IPR046250">
    <property type="entry name" value="DUF6283"/>
</dbReference>
<protein>
    <submittedName>
        <fullName evidence="1">Uncharacterized protein</fullName>
    </submittedName>
</protein>
<sequence length="144" mass="15579">MTSAIRPPAPRPCDSCPYRRDVPSGIWAAEEYEKLRAYDAPTGEQPTGVFRCHQNDADSQASRVCAGWAGCHGDALLAPRIALLTGDMDGPTLEAVTTYVSPVPLFSSGAEAADHGHADIDRPGDEARRLIDKIIRTRRDIHLG</sequence>
<organism evidence="1 2">
    <name type="scientific">Kitasatospora paracochleata</name>
    <dbReference type="NCBI Taxonomy" id="58354"/>
    <lineage>
        <taxon>Bacteria</taxon>
        <taxon>Bacillati</taxon>
        <taxon>Actinomycetota</taxon>
        <taxon>Actinomycetes</taxon>
        <taxon>Kitasatosporales</taxon>
        <taxon>Streptomycetaceae</taxon>
        <taxon>Kitasatospora</taxon>
    </lineage>
</organism>
<comment type="caution">
    <text evidence="1">The sequence shown here is derived from an EMBL/GenBank/DDBJ whole genome shotgun (WGS) entry which is preliminary data.</text>
</comment>
<name>A0ABT1J9G8_9ACTN</name>
<accession>A0ABT1J9G8</accession>
<dbReference type="Proteomes" id="UP001206483">
    <property type="component" value="Unassembled WGS sequence"/>
</dbReference>
<dbReference type="Pfam" id="PF19800">
    <property type="entry name" value="DUF6283"/>
    <property type="match status" value="1"/>
</dbReference>
<evidence type="ECO:0000313" key="2">
    <source>
        <dbReference type="Proteomes" id="UP001206483"/>
    </source>
</evidence>
<keyword evidence="2" id="KW-1185">Reference proteome</keyword>
<gene>
    <name evidence="1" type="ORF">FHR36_007293</name>
</gene>